<reference evidence="2 5" key="2">
    <citation type="submission" date="2020-08" db="EMBL/GenBank/DDBJ databases">
        <title>Genomic Encyclopedia of Type Strains, Phase IV (KMG-IV): sequencing the most valuable type-strain genomes for metagenomic binning, comparative biology and taxonomic classification.</title>
        <authorList>
            <person name="Goeker M."/>
        </authorList>
    </citation>
    <scope>NUCLEOTIDE SEQUENCE [LARGE SCALE GENOMIC DNA]</scope>
    <source>
        <strain evidence="2 5">DSM 105434</strain>
    </source>
</reference>
<reference evidence="3 4" key="1">
    <citation type="submission" date="2019-04" db="EMBL/GenBank/DDBJ databases">
        <title>Deinococcus metalilatus MA1002 mutant No.5.</title>
        <authorList>
            <person name="Park W."/>
            <person name="Park C."/>
        </authorList>
    </citation>
    <scope>NUCLEOTIDE SEQUENCE [LARGE SCALE GENOMIC DNA]</scope>
    <source>
        <strain evidence="3 4">MA1002-m5</strain>
    </source>
</reference>
<evidence type="ECO:0000313" key="4">
    <source>
        <dbReference type="Proteomes" id="UP000308000"/>
    </source>
</evidence>
<protein>
    <submittedName>
        <fullName evidence="3">RNA ligase (ATP)</fullName>
        <ecNumber evidence="3">6.5.1.3</ecNumber>
    </submittedName>
    <submittedName>
        <fullName evidence="2">RNA ligase (TIGR02306 family)</fullName>
    </submittedName>
</protein>
<dbReference type="Gene3D" id="3.30.470.30">
    <property type="entry name" value="DNA ligase/mRNA capping enzyme"/>
    <property type="match status" value="1"/>
</dbReference>
<gene>
    <name evidence="3" type="ORF">FCS05_06935</name>
    <name evidence="2" type="ORF">HNQ10_001745</name>
</gene>
<dbReference type="AlphaFoldDB" id="A0AAJ5JYY8"/>
<evidence type="ECO:0000259" key="1">
    <source>
        <dbReference type="Pfam" id="PF09414"/>
    </source>
</evidence>
<dbReference type="EMBL" id="JACHFV010000005">
    <property type="protein sequence ID" value="MBB5294924.1"/>
    <property type="molecule type" value="Genomic_DNA"/>
</dbReference>
<dbReference type="SUPFAM" id="SSF56091">
    <property type="entry name" value="DNA ligase/mRNA capping enzyme, catalytic domain"/>
    <property type="match status" value="1"/>
</dbReference>
<dbReference type="NCBIfam" id="TIGR02306">
    <property type="entry name" value="RNA_lig_DRB0094"/>
    <property type="match status" value="1"/>
</dbReference>
<keyword evidence="5" id="KW-1185">Reference proteome</keyword>
<sequence>MATPQVIKDRARLFPHPDAERLELCKVGSFQLVVRKGEYQDGTPIVVAPERALLPPHLAARYVNADTGVSYLHGPEKNRVGAVWLRGELSQGVVLPLEGLEDAPFGEDLSARLGITFWEPPIPVSLAGEVAPLTAAPHYGHHDVEQFGIYAGEFRPGEPVIVTEKLHGTQGVYFRAADGEWRVTSKGLSRHRLTLKPSDTNVYWRAARRTGLFEAADAAFPTGELQVFGEVLPVQNGFSYGQRNPAVFIIRIVHAGRPLPRAEWPTWFVERGVPVLYEGPFDEAKLRALRGGMETVSSQEVHIREGVVVTPEVPRPSEVRRDLSLKLISDAYAKKETGEEFS</sequence>
<dbReference type="Proteomes" id="UP000536909">
    <property type="component" value="Unassembled WGS sequence"/>
</dbReference>
<dbReference type="InterPro" id="IPR021122">
    <property type="entry name" value="RNA_ligase_dom_REL/Rnl2"/>
</dbReference>
<dbReference type="EC" id="6.5.1.3" evidence="3"/>
<dbReference type="RefSeq" id="WP_129119699.1">
    <property type="nucleotide sequence ID" value="NZ_BSUI01000017.1"/>
</dbReference>
<dbReference type="InterPro" id="IPR012646">
    <property type="entry name" value="RNA_ligase_DRB0094"/>
</dbReference>
<evidence type="ECO:0000313" key="3">
    <source>
        <dbReference type="EMBL" id="TLK28896.1"/>
    </source>
</evidence>
<evidence type="ECO:0000313" key="2">
    <source>
        <dbReference type="EMBL" id="MBB5294924.1"/>
    </source>
</evidence>
<evidence type="ECO:0000313" key="5">
    <source>
        <dbReference type="Proteomes" id="UP000536909"/>
    </source>
</evidence>
<dbReference type="Pfam" id="PF09414">
    <property type="entry name" value="RNA_ligase"/>
    <property type="match status" value="1"/>
</dbReference>
<keyword evidence="3" id="KW-0436">Ligase</keyword>
<accession>A0AAJ5JYY8</accession>
<organism evidence="3 4">
    <name type="scientific">Deinococcus metallilatus</name>
    <dbReference type="NCBI Taxonomy" id="1211322"/>
    <lineage>
        <taxon>Bacteria</taxon>
        <taxon>Thermotogati</taxon>
        <taxon>Deinococcota</taxon>
        <taxon>Deinococci</taxon>
        <taxon>Deinococcales</taxon>
        <taxon>Deinococcaceae</taxon>
        <taxon>Deinococcus</taxon>
    </lineage>
</organism>
<dbReference type="EMBL" id="VBRC01000004">
    <property type="protein sequence ID" value="TLK28896.1"/>
    <property type="molecule type" value="Genomic_DNA"/>
</dbReference>
<feature type="domain" description="RNA ligase" evidence="1">
    <location>
        <begin position="158"/>
        <end position="327"/>
    </location>
</feature>
<name>A0AAJ5JYY8_9DEIO</name>
<proteinExistence type="predicted"/>
<dbReference type="Pfam" id="PF21189">
    <property type="entry name" value="PHA02142"/>
    <property type="match status" value="1"/>
</dbReference>
<dbReference type="GO" id="GO:0003972">
    <property type="term" value="F:RNA ligase (ATP) activity"/>
    <property type="evidence" value="ECO:0007669"/>
    <property type="project" value="UniProtKB-EC"/>
</dbReference>
<dbReference type="Proteomes" id="UP000308000">
    <property type="component" value="Unassembled WGS sequence"/>
</dbReference>
<comment type="caution">
    <text evidence="3">The sequence shown here is derived from an EMBL/GenBank/DDBJ whole genome shotgun (WGS) entry which is preliminary data.</text>
</comment>